<keyword evidence="4" id="KW-1185">Reference proteome</keyword>
<dbReference type="EMBL" id="KI669501">
    <property type="protein sequence ID" value="OCF34229.1"/>
    <property type="molecule type" value="Genomic_DNA"/>
</dbReference>
<accession>A0A1B9GT30</accession>
<feature type="compositionally biased region" description="Low complexity" evidence="1">
    <location>
        <begin position="53"/>
        <end position="81"/>
    </location>
</feature>
<feature type="compositionally biased region" description="Acidic residues" evidence="1">
    <location>
        <begin position="291"/>
        <end position="307"/>
    </location>
</feature>
<dbReference type="PANTHER" id="PTHR11538:SF26">
    <property type="entry name" value="FERREDOXIN-FOLD ANTICODON-BINDING DOMAIN-CONTAINING PROTEIN 1"/>
    <property type="match status" value="1"/>
</dbReference>
<dbReference type="STRING" id="1296120.A0A1B9GT30"/>
<evidence type="ECO:0000313" key="4">
    <source>
        <dbReference type="Proteomes" id="UP000092666"/>
    </source>
</evidence>
<gene>
    <name evidence="3" type="ORF">I316_04180</name>
</gene>
<dbReference type="GO" id="GO:0005737">
    <property type="term" value="C:cytoplasm"/>
    <property type="evidence" value="ECO:0007669"/>
    <property type="project" value="TreeGrafter"/>
</dbReference>
<dbReference type="Pfam" id="PF10354">
    <property type="entry name" value="BMT5-like"/>
    <property type="match status" value="1"/>
</dbReference>
<proteinExistence type="predicted"/>
<reference evidence="3 4" key="1">
    <citation type="submission" date="2013-07" db="EMBL/GenBank/DDBJ databases">
        <title>The Genome Sequence of Cryptococcus heveanensis BCC8398.</title>
        <authorList>
            <consortium name="The Broad Institute Genome Sequencing Platform"/>
            <person name="Cuomo C."/>
            <person name="Litvintseva A."/>
            <person name="Chen Y."/>
            <person name="Heitman J."/>
            <person name="Sun S."/>
            <person name="Springer D."/>
            <person name="Dromer F."/>
            <person name="Young S.K."/>
            <person name="Zeng Q."/>
            <person name="Gargeya S."/>
            <person name="Fitzgerald M."/>
            <person name="Abouelleil A."/>
            <person name="Alvarado L."/>
            <person name="Berlin A.M."/>
            <person name="Chapman S.B."/>
            <person name="Dewar J."/>
            <person name="Goldberg J."/>
            <person name="Griggs A."/>
            <person name="Gujja S."/>
            <person name="Hansen M."/>
            <person name="Howarth C."/>
            <person name="Imamovic A."/>
            <person name="Larimer J."/>
            <person name="McCowan C."/>
            <person name="Murphy C."/>
            <person name="Pearson M."/>
            <person name="Priest M."/>
            <person name="Roberts A."/>
            <person name="Saif S."/>
            <person name="Shea T."/>
            <person name="Sykes S."/>
            <person name="Wortman J."/>
            <person name="Nusbaum C."/>
            <person name="Birren B."/>
        </authorList>
    </citation>
    <scope>NUCLEOTIDE SEQUENCE [LARGE SCALE GENOMIC DNA]</scope>
    <source>
        <strain evidence="3 4">BCC8398</strain>
    </source>
</reference>
<evidence type="ECO:0000256" key="1">
    <source>
        <dbReference type="SAM" id="MobiDB-lite"/>
    </source>
</evidence>
<protein>
    <recommendedName>
        <fullName evidence="2">25S rRNA (uridine-N(3))-methyltransferase BMT5-like domain-containing protein</fullName>
    </recommendedName>
</protein>
<dbReference type="AlphaFoldDB" id="A0A1B9GT30"/>
<dbReference type="Proteomes" id="UP000092666">
    <property type="component" value="Unassembled WGS sequence"/>
</dbReference>
<dbReference type="PANTHER" id="PTHR11538">
    <property type="entry name" value="PHENYLALANYL-TRNA SYNTHETASE"/>
    <property type="match status" value="1"/>
</dbReference>
<evidence type="ECO:0000259" key="2">
    <source>
        <dbReference type="Pfam" id="PF10354"/>
    </source>
</evidence>
<evidence type="ECO:0000313" key="3">
    <source>
        <dbReference type="EMBL" id="OCF34229.1"/>
    </source>
</evidence>
<feature type="region of interest" description="Disordered" evidence="1">
    <location>
        <begin position="30"/>
        <end position="96"/>
    </location>
</feature>
<feature type="domain" description="25S rRNA (uridine-N(3))-methyltransferase BMT5-like" evidence="2">
    <location>
        <begin position="127"/>
        <end position="401"/>
    </location>
</feature>
<organism evidence="3 4">
    <name type="scientific">Kwoniella heveanensis BCC8398</name>
    <dbReference type="NCBI Taxonomy" id="1296120"/>
    <lineage>
        <taxon>Eukaryota</taxon>
        <taxon>Fungi</taxon>
        <taxon>Dikarya</taxon>
        <taxon>Basidiomycota</taxon>
        <taxon>Agaricomycotina</taxon>
        <taxon>Tremellomycetes</taxon>
        <taxon>Tremellales</taxon>
        <taxon>Cryptococcaceae</taxon>
        <taxon>Kwoniella</taxon>
    </lineage>
</organism>
<sequence>MAKAKLKAALANQQYNAARAAAKKRAAAAEEAKKASVKAGLSGIKKGAKRAKAATAANKGRNAVSASGSSSGSGPHSAAVGENGGGPSKSAAEEHSPDEYVAGISASNKGKAKIQGTNPFDRADTILLLGEGNFSFSHSLLLPPHNIPPYQILATAYDSQDVTYKKYPDAQRFVETLRERGARVEFGVDAGALEKCKAVGKGRKWSKVVFNFPHVGAGITDQDRNILSNQTMLLRFFRSVEPLLTDGPSAFPSQSQGKSGAALSNTKKLKGKGKGKGNAKELRRVNKDSGTEDEEDEDADGLEDEDSPYILNEGGDGSATAAAWGVPDSLLHRQEFTPPKRQGSILLTLLSCPPYTLWTVPKLATKPPHLCPGTHLPQPKYDLARSFEFVPALYEGYEHRRTIGWKDGKSKGANEEILGRKGKARTWEFVRAEPGAESD</sequence>
<feature type="region of interest" description="Disordered" evidence="1">
    <location>
        <begin position="247"/>
        <end position="312"/>
    </location>
</feature>
<dbReference type="GO" id="GO:0070042">
    <property type="term" value="F:rRNA (uridine-N3-)-methyltransferase activity"/>
    <property type="evidence" value="ECO:0007669"/>
    <property type="project" value="InterPro"/>
</dbReference>
<name>A0A1B9GT30_9TREE</name>
<feature type="compositionally biased region" description="Basic and acidic residues" evidence="1">
    <location>
        <begin position="278"/>
        <end position="290"/>
    </location>
</feature>
<reference evidence="4" key="2">
    <citation type="submission" date="2013-12" db="EMBL/GenBank/DDBJ databases">
        <title>Evolution of pathogenesis and genome organization in the Tremellales.</title>
        <authorList>
            <person name="Cuomo C."/>
            <person name="Litvintseva A."/>
            <person name="Heitman J."/>
            <person name="Chen Y."/>
            <person name="Sun S."/>
            <person name="Springer D."/>
            <person name="Dromer F."/>
            <person name="Young S."/>
            <person name="Zeng Q."/>
            <person name="Chapman S."/>
            <person name="Gujja S."/>
            <person name="Saif S."/>
            <person name="Birren B."/>
        </authorList>
    </citation>
    <scope>NUCLEOTIDE SEQUENCE [LARGE SCALE GENOMIC DNA]</scope>
    <source>
        <strain evidence="4">BCC8398</strain>
    </source>
</reference>
<dbReference type="InterPro" id="IPR019446">
    <property type="entry name" value="BMT5-like"/>
</dbReference>
<dbReference type="GO" id="GO:0070475">
    <property type="term" value="P:rRNA base methylation"/>
    <property type="evidence" value="ECO:0007669"/>
    <property type="project" value="InterPro"/>
</dbReference>
<feature type="compositionally biased region" description="Basic residues" evidence="1">
    <location>
        <begin position="267"/>
        <end position="277"/>
    </location>
</feature>
<feature type="compositionally biased region" description="Polar residues" evidence="1">
    <location>
        <begin position="251"/>
        <end position="266"/>
    </location>
</feature>
<dbReference type="OrthoDB" id="273345at2759"/>